<sequence>MKNVNSYRAFAHVDAEKWTIVGYARKSITKEDDSARHRLLTSRITKLKTKLLCGKVFVSPFSNSDTEFEKRDRNAQASKFIESLKCDGTMEASETRMVHLAAIDYAGLLPIWRTCDHFKHKCVKEIVIDKGHRVEMIPRRRLLKDDKTLQLFRCRIKAVNRSN</sequence>
<gene>
    <name evidence="1" type="ORF">G6F51_002487</name>
</gene>
<dbReference type="AlphaFoldDB" id="A0A9P7CFK4"/>
<accession>A0A9P7CFK4</accession>
<evidence type="ECO:0000313" key="2">
    <source>
        <dbReference type="Proteomes" id="UP000717996"/>
    </source>
</evidence>
<organism evidence="1 2">
    <name type="scientific">Rhizopus oryzae</name>
    <name type="common">Mucormycosis agent</name>
    <name type="synonym">Rhizopus arrhizus var. delemar</name>
    <dbReference type="NCBI Taxonomy" id="64495"/>
    <lineage>
        <taxon>Eukaryota</taxon>
        <taxon>Fungi</taxon>
        <taxon>Fungi incertae sedis</taxon>
        <taxon>Mucoromycota</taxon>
        <taxon>Mucoromycotina</taxon>
        <taxon>Mucoromycetes</taxon>
        <taxon>Mucorales</taxon>
        <taxon>Mucorineae</taxon>
        <taxon>Rhizopodaceae</taxon>
        <taxon>Rhizopus</taxon>
    </lineage>
</organism>
<name>A0A9P7CFK4_RHIOR</name>
<proteinExistence type="predicted"/>
<protein>
    <submittedName>
        <fullName evidence="1">Uncharacterized protein</fullName>
    </submittedName>
</protein>
<reference evidence="1" key="1">
    <citation type="journal article" date="2020" name="Microb. Genom.">
        <title>Genetic diversity of clinical and environmental Mucorales isolates obtained from an investigation of mucormycosis cases among solid organ transplant recipients.</title>
        <authorList>
            <person name="Nguyen M.H."/>
            <person name="Kaul D."/>
            <person name="Muto C."/>
            <person name="Cheng S.J."/>
            <person name="Richter R.A."/>
            <person name="Bruno V.M."/>
            <person name="Liu G."/>
            <person name="Beyhan S."/>
            <person name="Sundermann A.J."/>
            <person name="Mounaud S."/>
            <person name="Pasculle A.W."/>
            <person name="Nierman W.C."/>
            <person name="Driscoll E."/>
            <person name="Cumbie R."/>
            <person name="Clancy C.J."/>
            <person name="Dupont C.L."/>
        </authorList>
    </citation>
    <scope>NUCLEOTIDE SEQUENCE</scope>
    <source>
        <strain evidence="1">GL16</strain>
    </source>
</reference>
<dbReference type="EMBL" id="JAANIT010000216">
    <property type="protein sequence ID" value="KAG1550357.1"/>
    <property type="molecule type" value="Genomic_DNA"/>
</dbReference>
<dbReference type="OrthoDB" id="2272203at2759"/>
<dbReference type="Proteomes" id="UP000717996">
    <property type="component" value="Unassembled WGS sequence"/>
</dbReference>
<comment type="caution">
    <text evidence="1">The sequence shown here is derived from an EMBL/GenBank/DDBJ whole genome shotgun (WGS) entry which is preliminary data.</text>
</comment>
<evidence type="ECO:0000313" key="1">
    <source>
        <dbReference type="EMBL" id="KAG1550357.1"/>
    </source>
</evidence>